<evidence type="ECO:0008006" key="5">
    <source>
        <dbReference type="Google" id="ProtNLM"/>
    </source>
</evidence>
<reference evidence="3 4" key="2">
    <citation type="journal article" date="2012" name="Stand. Genomic Sci.">
        <title>Complete genome sequence of the aquatic bacterium Runella slithyformis type strain (LSU 4(T)).</title>
        <authorList>
            <person name="Copeland A."/>
            <person name="Zhang X."/>
            <person name="Misra M."/>
            <person name="Lapidus A."/>
            <person name="Nolan M."/>
            <person name="Lucas S."/>
            <person name="Deshpande S."/>
            <person name="Cheng J.F."/>
            <person name="Tapia R."/>
            <person name="Goodwin L.A."/>
            <person name="Pitluck S."/>
            <person name="Liolios K."/>
            <person name="Pagani I."/>
            <person name="Ivanova N."/>
            <person name="Mikhailova N."/>
            <person name="Pati A."/>
            <person name="Chen A."/>
            <person name="Palaniappan K."/>
            <person name="Land M."/>
            <person name="Hauser L."/>
            <person name="Pan C."/>
            <person name="Jeffries C.D."/>
            <person name="Detter J.C."/>
            <person name="Brambilla E.M."/>
            <person name="Rohde M."/>
            <person name="Djao O.D."/>
            <person name="Goker M."/>
            <person name="Sikorski J."/>
            <person name="Tindall B.J."/>
            <person name="Woyke T."/>
            <person name="Bristow J."/>
            <person name="Eisen J.A."/>
            <person name="Markowitz V."/>
            <person name="Hugenholtz P."/>
            <person name="Kyrpides N.C."/>
            <person name="Klenk H.P."/>
            <person name="Mavromatis K."/>
        </authorList>
    </citation>
    <scope>NUCLEOTIDE SEQUENCE [LARGE SCALE GENOMIC DNA]</scope>
    <source>
        <strain evidence="4">ATCC 29530 / DSM 19594 / LMG 11500 / NCIMB 11436 / LSU 4</strain>
    </source>
</reference>
<keyword evidence="1" id="KW-0472">Membrane</keyword>
<evidence type="ECO:0000256" key="1">
    <source>
        <dbReference type="SAM" id="Phobius"/>
    </source>
</evidence>
<feature type="transmembrane region" description="Helical" evidence="1">
    <location>
        <begin position="86"/>
        <end position="104"/>
    </location>
</feature>
<organism evidence="3 4">
    <name type="scientific">Runella slithyformis (strain ATCC 29530 / DSM 19594 / LMG 11500 / NCIMB 11436 / LSU 4)</name>
    <dbReference type="NCBI Taxonomy" id="761193"/>
    <lineage>
        <taxon>Bacteria</taxon>
        <taxon>Pseudomonadati</taxon>
        <taxon>Bacteroidota</taxon>
        <taxon>Cytophagia</taxon>
        <taxon>Cytophagales</taxon>
        <taxon>Spirosomataceae</taxon>
        <taxon>Runella</taxon>
    </lineage>
</organism>
<evidence type="ECO:0000313" key="3">
    <source>
        <dbReference type="EMBL" id="AEI49807.1"/>
    </source>
</evidence>
<gene>
    <name evidence="3" type="ordered locus">Runsl_3441</name>
</gene>
<feature type="chain" id="PRO_5030616373" description="Seryl-tRNA synthetase" evidence="2">
    <location>
        <begin position="23"/>
        <end position="105"/>
    </location>
</feature>
<dbReference type="EMBL" id="CP002859">
    <property type="protein sequence ID" value="AEI49807.1"/>
    <property type="molecule type" value="Genomic_DNA"/>
</dbReference>
<keyword evidence="4" id="KW-1185">Reference proteome</keyword>
<keyword evidence="1" id="KW-1133">Transmembrane helix</keyword>
<proteinExistence type="predicted"/>
<feature type="signal peptide" evidence="2">
    <location>
        <begin position="1"/>
        <end position="22"/>
    </location>
</feature>
<name>A0A7U3ZM97_RUNSL</name>
<dbReference type="AlphaFoldDB" id="A0A7U3ZM97"/>
<protein>
    <recommendedName>
        <fullName evidence="5">Seryl-tRNA synthetase</fullName>
    </recommendedName>
</protein>
<reference evidence="4" key="1">
    <citation type="submission" date="2011-06" db="EMBL/GenBank/DDBJ databases">
        <title>The complete genome of chromosome of Runella slithyformis DSM 19594.</title>
        <authorList>
            <consortium name="US DOE Joint Genome Institute (JGI-PGF)"/>
            <person name="Lucas S."/>
            <person name="Han J."/>
            <person name="Lapidus A."/>
            <person name="Bruce D."/>
            <person name="Goodwin L."/>
            <person name="Pitluck S."/>
            <person name="Peters L."/>
            <person name="Kyrpides N."/>
            <person name="Mavromatis K."/>
            <person name="Ivanova N."/>
            <person name="Ovchinnikova G."/>
            <person name="Zhang X."/>
            <person name="Misra M."/>
            <person name="Detter J.C."/>
            <person name="Tapia R."/>
            <person name="Han C."/>
            <person name="Land M."/>
            <person name="Hauser L."/>
            <person name="Markowitz V."/>
            <person name="Cheng J.-F."/>
            <person name="Hugenholtz P."/>
            <person name="Woyke T."/>
            <person name="Wu D."/>
            <person name="Tindall B."/>
            <person name="Faehrich R."/>
            <person name="Brambilla E."/>
            <person name="Klenk H.-P."/>
            <person name="Eisen J.A."/>
        </authorList>
    </citation>
    <scope>NUCLEOTIDE SEQUENCE [LARGE SCALE GENOMIC DNA]</scope>
    <source>
        <strain evidence="4">ATCC 29530 / DSM 19594 / LMG 11500 / NCIMB 11436 / LSU 4</strain>
    </source>
</reference>
<keyword evidence="2" id="KW-0732">Signal</keyword>
<dbReference type="RefSeq" id="WP_013929111.1">
    <property type="nucleotide sequence ID" value="NC_015703.1"/>
</dbReference>
<evidence type="ECO:0000256" key="2">
    <source>
        <dbReference type="SAM" id="SignalP"/>
    </source>
</evidence>
<dbReference type="Proteomes" id="UP000000493">
    <property type="component" value="Chromosome"/>
</dbReference>
<evidence type="ECO:0000313" key="4">
    <source>
        <dbReference type="Proteomes" id="UP000000493"/>
    </source>
</evidence>
<dbReference type="KEGG" id="rsi:Runsl_3441"/>
<keyword evidence="1" id="KW-0812">Transmembrane</keyword>
<accession>A0A7U3ZM97</accession>
<sequence>MKTLLKNVVLVLLLTMSMSVNGYSAGSASGSDAASATTITPAQAQEMLKRLEEIKAMEPDNLTRSERKVVKKEVKQIKKAMREYNGVYLSLGAIIIIVLLLILIL</sequence>